<sequence>MSDTQVAALDHTIQQTNIWLKRLVDDHHFADRQQAYNALRAVLQALRGQLTEEQAVHLSAQLPILVRGIYFEGWHLAAEKNNTRTVEEFAEEVNKRLPPQFPRDPKTTTEAVFDLLWKELDPGQTAKLIDGLPLPLHLLWPMAARR</sequence>
<reference evidence="1 2" key="1">
    <citation type="submission" date="2024-05" db="EMBL/GenBank/DDBJ databases">
        <title>Neorhizobium sp. Rsf11, a plant growth promoting and heavy metal resistant PAH-degrader.</title>
        <authorList>
            <person name="Golubev S.N."/>
            <person name="Muratova A.Y."/>
            <person name="Markelova M.I."/>
        </authorList>
    </citation>
    <scope>NUCLEOTIDE SEQUENCE [LARGE SCALE GENOMIC DNA]</scope>
    <source>
        <strain evidence="1 2">Rsf11</strain>
    </source>
</reference>
<dbReference type="EMBL" id="JBEAAL010000017">
    <property type="protein sequence ID" value="MEQ1407297.1"/>
    <property type="molecule type" value="Genomic_DNA"/>
</dbReference>
<gene>
    <name evidence="1" type="ORF">ABK249_20395</name>
</gene>
<comment type="caution">
    <text evidence="1">The sequence shown here is derived from an EMBL/GenBank/DDBJ whole genome shotgun (WGS) entry which is preliminary data.</text>
</comment>
<keyword evidence="2" id="KW-1185">Reference proteome</keyword>
<organism evidence="1 2">
    <name type="scientific">Neorhizobium phenanthreniclasticum</name>
    <dbReference type="NCBI Taxonomy" id="3157917"/>
    <lineage>
        <taxon>Bacteria</taxon>
        <taxon>Pseudomonadati</taxon>
        <taxon>Pseudomonadota</taxon>
        <taxon>Alphaproteobacteria</taxon>
        <taxon>Hyphomicrobiales</taxon>
        <taxon>Rhizobiaceae</taxon>
        <taxon>Rhizobium/Agrobacterium group</taxon>
        <taxon>Neorhizobium</taxon>
    </lineage>
</organism>
<dbReference type="Pfam" id="PF10025">
    <property type="entry name" value="DUF2267"/>
    <property type="match status" value="1"/>
</dbReference>
<name>A0ABV0M624_9HYPH</name>
<accession>A0ABV0M624</accession>
<evidence type="ECO:0000313" key="1">
    <source>
        <dbReference type="EMBL" id="MEQ1407297.1"/>
    </source>
</evidence>
<dbReference type="Proteomes" id="UP001496627">
    <property type="component" value="Unassembled WGS sequence"/>
</dbReference>
<protein>
    <submittedName>
        <fullName evidence="1">DUF2267 domain-containing protein</fullName>
    </submittedName>
</protein>
<dbReference type="InterPro" id="IPR038282">
    <property type="entry name" value="DUF2267_sf"/>
</dbReference>
<proteinExistence type="predicted"/>
<dbReference type="RefSeq" id="WP_227703487.1">
    <property type="nucleotide sequence ID" value="NZ_JBEAAL010000017.1"/>
</dbReference>
<dbReference type="Gene3D" id="1.10.490.110">
    <property type="entry name" value="Uncharacterized conserved protein DUF2267"/>
    <property type="match status" value="1"/>
</dbReference>
<dbReference type="InterPro" id="IPR018727">
    <property type="entry name" value="DUF2267"/>
</dbReference>
<evidence type="ECO:0000313" key="2">
    <source>
        <dbReference type="Proteomes" id="UP001496627"/>
    </source>
</evidence>